<dbReference type="Pfam" id="PF03235">
    <property type="entry name" value="GmrSD_N"/>
    <property type="match status" value="1"/>
</dbReference>
<dbReference type="PANTHER" id="PTHR39639:SF1">
    <property type="entry name" value="DUF262 DOMAIN-CONTAINING PROTEIN"/>
    <property type="match status" value="1"/>
</dbReference>
<organism evidence="2 3">
    <name type="scientific">Brevibacillus centrosporus</name>
    <dbReference type="NCBI Taxonomy" id="54910"/>
    <lineage>
        <taxon>Bacteria</taxon>
        <taxon>Bacillati</taxon>
        <taxon>Bacillota</taxon>
        <taxon>Bacilli</taxon>
        <taxon>Bacillales</taxon>
        <taxon>Paenibacillaceae</taxon>
        <taxon>Brevibacillus</taxon>
    </lineage>
</organism>
<evidence type="ECO:0000313" key="3">
    <source>
        <dbReference type="Proteomes" id="UP000198915"/>
    </source>
</evidence>
<proteinExistence type="predicted"/>
<dbReference type="Proteomes" id="UP000198915">
    <property type="component" value="Unassembled WGS sequence"/>
</dbReference>
<gene>
    <name evidence="2" type="ORF">SAMN05518846_11165</name>
</gene>
<keyword evidence="3" id="KW-1185">Reference proteome</keyword>
<evidence type="ECO:0000259" key="1">
    <source>
        <dbReference type="Pfam" id="PF03235"/>
    </source>
</evidence>
<feature type="domain" description="GmrSD restriction endonucleases N-terminal" evidence="1">
    <location>
        <begin position="30"/>
        <end position="178"/>
    </location>
</feature>
<protein>
    <recommendedName>
        <fullName evidence="1">GmrSD restriction endonucleases N-terminal domain-containing protein</fullName>
    </recommendedName>
</protein>
<dbReference type="RefSeq" id="WP_092271632.1">
    <property type="nucleotide sequence ID" value="NZ_FORT01000011.1"/>
</dbReference>
<name>A0A1I3YE34_9BACL</name>
<dbReference type="STRING" id="1884381.SAMN05518846_11165"/>
<dbReference type="InterPro" id="IPR004919">
    <property type="entry name" value="GmrSD_N"/>
</dbReference>
<sequence length="369" mass="43469">MEQQTDITALLEEQSLSTKTLSFDMSIGEIMSIYQNGELIIDPDFQRLFRWSREKQSQFIESLLLEFPIPPVFVIERNDGIYELIDGLQRITTVLRFFGVQEIEGENKWSLEGCDLVKELNGLSVNNLPLSERLKLKRTPLRMVVVKKNSNPHVKFEIFRRLNTGGEKLSDQEIRNCIMRIINNQFNEFIISSSRNTNYVRCIDSLSEERINQKYDQELVLRFFAFKNSRDDFRHDVGEFLTDFMRDVSEGQKQFDYNHERNVFEKTFLLLERILGNEIFCSYSRGRFVQQFRVNFYEAFTLGIQTVLNKWSDNPEEWDSELIERYKTCLIEIRVDSEFLKFTGAGSNTNRMLSGRIDFVAGKLVNLHE</sequence>
<dbReference type="PANTHER" id="PTHR39639">
    <property type="entry name" value="CHROMOSOME 16, WHOLE GENOME SHOTGUN SEQUENCE"/>
    <property type="match status" value="1"/>
</dbReference>
<evidence type="ECO:0000313" key="2">
    <source>
        <dbReference type="EMBL" id="SFK29551.1"/>
    </source>
</evidence>
<accession>A0A1I3YE34</accession>
<dbReference type="AlphaFoldDB" id="A0A1I3YE34"/>
<reference evidence="3" key="1">
    <citation type="submission" date="2016-10" db="EMBL/GenBank/DDBJ databases">
        <authorList>
            <person name="Varghese N."/>
            <person name="Submissions S."/>
        </authorList>
    </citation>
    <scope>NUCLEOTIDE SEQUENCE [LARGE SCALE GENOMIC DNA]</scope>
    <source>
        <strain evidence="3">OK042</strain>
    </source>
</reference>
<dbReference type="EMBL" id="FORT01000011">
    <property type="protein sequence ID" value="SFK29551.1"/>
    <property type="molecule type" value="Genomic_DNA"/>
</dbReference>